<dbReference type="SUPFAM" id="SSF48576">
    <property type="entry name" value="Terpenoid synthases"/>
    <property type="match status" value="1"/>
</dbReference>
<keyword evidence="2" id="KW-1185">Reference proteome</keyword>
<organism evidence="1">
    <name type="scientific">Medioppia subpectinata</name>
    <dbReference type="NCBI Taxonomy" id="1979941"/>
    <lineage>
        <taxon>Eukaryota</taxon>
        <taxon>Metazoa</taxon>
        <taxon>Ecdysozoa</taxon>
        <taxon>Arthropoda</taxon>
        <taxon>Chelicerata</taxon>
        <taxon>Arachnida</taxon>
        <taxon>Acari</taxon>
        <taxon>Acariformes</taxon>
        <taxon>Sarcoptiformes</taxon>
        <taxon>Oribatida</taxon>
        <taxon>Brachypylina</taxon>
        <taxon>Oppioidea</taxon>
        <taxon>Oppiidae</taxon>
        <taxon>Medioppia</taxon>
    </lineage>
</organism>
<name>A0A7R9PWI6_9ACAR</name>
<accession>A0A7R9PWI6</accession>
<evidence type="ECO:0000313" key="2">
    <source>
        <dbReference type="Proteomes" id="UP000759131"/>
    </source>
</evidence>
<dbReference type="Proteomes" id="UP000759131">
    <property type="component" value="Unassembled WGS sequence"/>
</dbReference>
<dbReference type="OrthoDB" id="6486656at2759"/>
<dbReference type="Gene3D" id="1.10.600.10">
    <property type="entry name" value="Farnesyl Diphosphate Synthase"/>
    <property type="match status" value="1"/>
</dbReference>
<evidence type="ECO:0000313" key="1">
    <source>
        <dbReference type="EMBL" id="CAD7622509.1"/>
    </source>
</evidence>
<dbReference type="EMBL" id="OC855710">
    <property type="protein sequence ID" value="CAD7622509.1"/>
    <property type="molecule type" value="Genomic_DNA"/>
</dbReference>
<proteinExistence type="predicted"/>
<sequence>MPNVFTKLAPKLTFVETMPEEFKNKDYSNARHISGITHEMLMSFEIRGIVGEQTGRNPHYPNSTADSNQQLSEAFGKPLTDSADITGSQDYTFTTKNQLYAYTVNYWMIWGFMLDDHLDNLELNNENKHIICEWQKKVLLGESEGTTGFDTMLVKAMKLTKDMLTADQFVRQVTYSVGWIGTYLTVNHTKFNNKLMTYEEYWYQR</sequence>
<gene>
    <name evidence="1" type="ORF">OSB1V03_LOCUS2972</name>
</gene>
<dbReference type="AlphaFoldDB" id="A0A7R9PWI6"/>
<protein>
    <submittedName>
        <fullName evidence="1">Uncharacterized protein</fullName>
    </submittedName>
</protein>
<dbReference type="EMBL" id="CAJPIZ010001135">
    <property type="protein sequence ID" value="CAG2102939.1"/>
    <property type="molecule type" value="Genomic_DNA"/>
</dbReference>
<reference evidence="1" key="1">
    <citation type="submission" date="2020-11" db="EMBL/GenBank/DDBJ databases">
        <authorList>
            <person name="Tran Van P."/>
        </authorList>
    </citation>
    <scope>NUCLEOTIDE SEQUENCE</scope>
</reference>
<dbReference type="InterPro" id="IPR008949">
    <property type="entry name" value="Isoprenoid_synthase_dom_sf"/>
</dbReference>